<comment type="caution">
    <text evidence="1">The sequence shown here is derived from an EMBL/GenBank/DDBJ whole genome shotgun (WGS) entry which is preliminary data.</text>
</comment>
<evidence type="ECO:0000313" key="1">
    <source>
        <dbReference type="EMBL" id="KAJ1735617.1"/>
    </source>
</evidence>
<name>A0A9W7YG74_9FUNG</name>
<accession>A0A9W7YG74</accession>
<gene>
    <name evidence="1" type="ORF">LPJ61_000455</name>
</gene>
<sequence>MLSTISVTLYPDSPEIILYGGPSDARGAIVTGRVVVTARSAAQLARLTVTLRPRRARLFQAQQSVAPPAQYQTVLVSAGAAGDQAVHRALGDGAHEWRFSIDTPGALAETIFSRDCFVAYELVACAQAAGAFGTTARSRPYPIAVKRAPPPGSLWTTLASEAICESAAWRGRLELTLVAPSRIIHDQQQLPVRGVIRPLEKGIALRRAEFQIVERIAHSTKTHGSLQPCSEKRVVADNVVELPAARDPPCRTNAALAGHADLALAQETSAERCLAVPPAYTGIQYDIHRELVRASHELVLVVTIADSQHRTHRLRLATPVFVLPRVDDMQRVGLPRYEETGADRLLIASGAGSVRRDSDYWAQFVLVDTADDTAAAPPDTLTACPLALEGYSATDDAHPPPPLYPGAASGIERTVVPAASLLFSQ</sequence>
<organism evidence="1 2">
    <name type="scientific">Coemansia biformis</name>
    <dbReference type="NCBI Taxonomy" id="1286918"/>
    <lineage>
        <taxon>Eukaryota</taxon>
        <taxon>Fungi</taxon>
        <taxon>Fungi incertae sedis</taxon>
        <taxon>Zoopagomycota</taxon>
        <taxon>Kickxellomycotina</taxon>
        <taxon>Kickxellomycetes</taxon>
        <taxon>Kickxellales</taxon>
        <taxon>Kickxellaceae</taxon>
        <taxon>Coemansia</taxon>
    </lineage>
</organism>
<evidence type="ECO:0000313" key="2">
    <source>
        <dbReference type="Proteomes" id="UP001143981"/>
    </source>
</evidence>
<protein>
    <recommendedName>
        <fullName evidence="3">Arrestin-like N-terminal domain-containing protein</fullName>
    </recommendedName>
</protein>
<evidence type="ECO:0008006" key="3">
    <source>
        <dbReference type="Google" id="ProtNLM"/>
    </source>
</evidence>
<proteinExistence type="predicted"/>
<dbReference type="Proteomes" id="UP001143981">
    <property type="component" value="Unassembled WGS sequence"/>
</dbReference>
<reference evidence="1" key="1">
    <citation type="submission" date="2022-07" db="EMBL/GenBank/DDBJ databases">
        <title>Phylogenomic reconstructions and comparative analyses of Kickxellomycotina fungi.</title>
        <authorList>
            <person name="Reynolds N.K."/>
            <person name="Stajich J.E."/>
            <person name="Barry K."/>
            <person name="Grigoriev I.V."/>
            <person name="Crous P."/>
            <person name="Smith M.E."/>
        </authorList>
    </citation>
    <scope>NUCLEOTIDE SEQUENCE</scope>
    <source>
        <strain evidence="1">BCRC 34381</strain>
    </source>
</reference>
<dbReference type="OrthoDB" id="2333384at2759"/>
<dbReference type="EMBL" id="JANBOI010000018">
    <property type="protein sequence ID" value="KAJ1735617.1"/>
    <property type="molecule type" value="Genomic_DNA"/>
</dbReference>
<dbReference type="AlphaFoldDB" id="A0A9W7YG74"/>
<keyword evidence="2" id="KW-1185">Reference proteome</keyword>